<dbReference type="OrthoDB" id="19174at2157"/>
<evidence type="ECO:0000313" key="3">
    <source>
        <dbReference type="EMBL" id="KGK98543.1"/>
    </source>
</evidence>
<comment type="cofactor">
    <cofactor evidence="1">
        <name>a divalent metal cation</name>
        <dbReference type="ChEBI" id="CHEBI:60240"/>
    </cofactor>
</comment>
<comment type="caution">
    <text evidence="3">The sequence shown here is derived from an EMBL/GenBank/DDBJ whole genome shotgun (WGS) entry which is preliminary data.</text>
</comment>
<comment type="similarity">
    <text evidence="1">Belongs to the metallophosphoesterase superfamily. YfcE family.</text>
</comment>
<dbReference type="EMBL" id="JRHO01000013">
    <property type="protein sequence ID" value="KGK98543.1"/>
    <property type="molecule type" value="Genomic_DNA"/>
</dbReference>
<dbReference type="SUPFAM" id="SSF56300">
    <property type="entry name" value="Metallo-dependent phosphatases"/>
    <property type="match status" value="1"/>
</dbReference>
<accession>A0A099T2Y8</accession>
<dbReference type="InterPro" id="IPR029052">
    <property type="entry name" value="Metallo-depent_PP-like"/>
</dbReference>
<organism evidence="3 4">
    <name type="scientific">Methanococcoides methylutens</name>
    <dbReference type="NCBI Taxonomy" id="2226"/>
    <lineage>
        <taxon>Archaea</taxon>
        <taxon>Methanobacteriati</taxon>
        <taxon>Methanobacteriota</taxon>
        <taxon>Stenosarchaea group</taxon>
        <taxon>Methanomicrobia</taxon>
        <taxon>Methanosarcinales</taxon>
        <taxon>Methanosarcinaceae</taxon>
        <taxon>Methanococcoides</taxon>
    </lineage>
</organism>
<dbReference type="NCBIfam" id="TIGR00040">
    <property type="entry name" value="yfcE"/>
    <property type="match status" value="1"/>
</dbReference>
<keyword evidence="4" id="KW-1185">Reference proteome</keyword>
<dbReference type="RefSeq" id="WP_048194276.1">
    <property type="nucleotide sequence ID" value="NZ_CAAGSM010000010.1"/>
</dbReference>
<keyword evidence="1" id="KW-0479">Metal-binding</keyword>
<gene>
    <name evidence="3" type="ORF">LI82_06615</name>
</gene>
<proteinExistence type="inferred from homology"/>
<evidence type="ECO:0000313" key="4">
    <source>
        <dbReference type="Proteomes" id="UP000029859"/>
    </source>
</evidence>
<reference evidence="3 4" key="1">
    <citation type="submission" date="2014-09" db="EMBL/GenBank/DDBJ databases">
        <title>Draft genome sequence of an obligately methylotrophic methanogen, Methanococcoides methylutens, isolated from marine sediment.</title>
        <authorList>
            <person name="Guan Y."/>
            <person name="Ngugi D.K."/>
            <person name="Blom J."/>
            <person name="Ali S."/>
            <person name="Ferry J.G."/>
            <person name="Stingl U."/>
        </authorList>
    </citation>
    <scope>NUCLEOTIDE SEQUENCE [LARGE SCALE GENOMIC DNA]</scope>
    <source>
        <strain evidence="3 4">DSM 2657</strain>
    </source>
</reference>
<evidence type="ECO:0000256" key="1">
    <source>
        <dbReference type="RuleBase" id="RU362039"/>
    </source>
</evidence>
<name>A0A099T2Y8_METMT</name>
<dbReference type="AlphaFoldDB" id="A0A099T2Y8"/>
<dbReference type="EC" id="3.1.4.-" evidence="1"/>
<evidence type="ECO:0000259" key="2">
    <source>
        <dbReference type="Pfam" id="PF12850"/>
    </source>
</evidence>
<dbReference type="Proteomes" id="UP000029859">
    <property type="component" value="Unassembled WGS sequence"/>
</dbReference>
<dbReference type="GO" id="GO:0046872">
    <property type="term" value="F:metal ion binding"/>
    <property type="evidence" value="ECO:0007669"/>
    <property type="project" value="UniProtKB-KW"/>
</dbReference>
<dbReference type="InterPro" id="IPR000979">
    <property type="entry name" value="Phosphodiesterase_MJ0936/Vps29"/>
</dbReference>
<dbReference type="Pfam" id="PF12850">
    <property type="entry name" value="Metallophos_2"/>
    <property type="match status" value="1"/>
</dbReference>
<feature type="domain" description="Calcineurin-like phosphoesterase" evidence="2">
    <location>
        <begin position="1"/>
        <end position="146"/>
    </location>
</feature>
<dbReference type="InterPro" id="IPR024654">
    <property type="entry name" value="Calcineurin-like_PHP_lpxH"/>
</dbReference>
<dbReference type="GO" id="GO:0016787">
    <property type="term" value="F:hydrolase activity"/>
    <property type="evidence" value="ECO:0007669"/>
    <property type="project" value="UniProtKB-UniRule"/>
</dbReference>
<dbReference type="PANTHER" id="PTHR11124">
    <property type="entry name" value="VACUOLAR SORTING PROTEIN VPS29"/>
    <property type="match status" value="1"/>
</dbReference>
<dbReference type="Gene3D" id="3.60.21.10">
    <property type="match status" value="1"/>
</dbReference>
<protein>
    <recommendedName>
        <fullName evidence="1">Phosphoesterase</fullName>
        <ecNumber evidence="1">3.1.4.-</ecNumber>
    </recommendedName>
</protein>
<sequence>MKLIILSDTHIKAGQSLLELLPGDLFTIMKNSDILIHAGDFETMECYNELAGLGELVAVRGDTDVPELMELLPERQVIEVEGVKIGVIHKGQLTSDNPDGLRYLAKEMGVDVLIFGHFHHPIIEDYEVLLLSPGSAIVPGVAEPSAIELDIFEGKVKGSVIRCDGDVCSYFEYERK</sequence>